<dbReference type="EMBL" id="JACHML010000001">
    <property type="protein sequence ID" value="MBB6392664.1"/>
    <property type="molecule type" value="Genomic_DNA"/>
</dbReference>
<keyword evidence="1" id="KW-0812">Transmembrane</keyword>
<proteinExistence type="predicted"/>
<dbReference type="RefSeq" id="WP_184751708.1">
    <property type="nucleotide sequence ID" value="NZ_BAAAJR010000001.1"/>
</dbReference>
<evidence type="ECO:0000256" key="1">
    <source>
        <dbReference type="SAM" id="Phobius"/>
    </source>
</evidence>
<keyword evidence="3" id="KW-1185">Reference proteome</keyword>
<comment type="caution">
    <text evidence="2">The sequence shown here is derived from an EMBL/GenBank/DDBJ whole genome shotgun (WGS) entry which is preliminary data.</text>
</comment>
<dbReference type="Proteomes" id="UP000537775">
    <property type="component" value="Unassembled WGS sequence"/>
</dbReference>
<keyword evidence="1" id="KW-1133">Transmembrane helix</keyword>
<organism evidence="2 3">
    <name type="scientific">Microbacterium thalassium</name>
    <dbReference type="NCBI Taxonomy" id="362649"/>
    <lineage>
        <taxon>Bacteria</taxon>
        <taxon>Bacillati</taxon>
        <taxon>Actinomycetota</taxon>
        <taxon>Actinomycetes</taxon>
        <taxon>Micrococcales</taxon>
        <taxon>Microbacteriaceae</taxon>
        <taxon>Microbacterium</taxon>
    </lineage>
</organism>
<feature type="transmembrane region" description="Helical" evidence="1">
    <location>
        <begin position="18"/>
        <end position="41"/>
    </location>
</feature>
<gene>
    <name evidence="2" type="ORF">HD594_002977</name>
</gene>
<keyword evidence="1" id="KW-0472">Membrane</keyword>
<sequence length="205" mass="20775">MGGATVEQDAAGTPRRRAWWIALAVAAALIVVVVVAVEVAARHGLASRYARSASAGTSVEVSGSVTWGFVTGSQHVTITVDEATMRERAVERSDGVIDDLWIDGGIHLSATRAGAEGDRSVEVLVVPQVVDGAVVVDVASATVDSVAVPMPPTVDLGLPDALTAGGSGCIEPHAIVADAGALTIEASVPAGFGWLSSGDCRRDAP</sequence>
<name>A0A7X0FS31_9MICO</name>
<evidence type="ECO:0000313" key="2">
    <source>
        <dbReference type="EMBL" id="MBB6392664.1"/>
    </source>
</evidence>
<reference evidence="2 3" key="1">
    <citation type="submission" date="2020-08" db="EMBL/GenBank/DDBJ databases">
        <title>Sequencing the genomes of 1000 actinobacteria strains.</title>
        <authorList>
            <person name="Klenk H.-P."/>
        </authorList>
    </citation>
    <scope>NUCLEOTIDE SEQUENCE [LARGE SCALE GENOMIC DNA]</scope>
    <source>
        <strain evidence="2 3">DSM 12511</strain>
    </source>
</reference>
<protein>
    <submittedName>
        <fullName evidence="2">Uncharacterized protein</fullName>
    </submittedName>
</protein>
<accession>A0A7X0FS31</accession>
<dbReference type="AlphaFoldDB" id="A0A7X0FS31"/>
<evidence type="ECO:0000313" key="3">
    <source>
        <dbReference type="Proteomes" id="UP000537775"/>
    </source>
</evidence>